<dbReference type="STRING" id="1156417.Y919_04830"/>
<reference evidence="7 8" key="1">
    <citation type="submission" date="2013-12" db="EMBL/GenBank/DDBJ databases">
        <title>Draft genome sequence of Caloranaerobacter sp. H53214.</title>
        <authorList>
            <person name="Jiang L.J."/>
            <person name="Shao Z.Z."/>
            <person name="Long M.N."/>
        </authorList>
    </citation>
    <scope>NUCLEOTIDE SEQUENCE [LARGE SCALE GENOMIC DNA]</scope>
    <source>
        <strain evidence="7 8">H53214</strain>
    </source>
</reference>
<sequence>MEKRTITIKNKTGLHARPAALFVQTAGKFLSEITVKKDDKEVNAKSIMGIMALGVSQGDEVTIIARGEDEKEAVEALVDLLENKLNEE</sequence>
<evidence type="ECO:0000313" key="8">
    <source>
        <dbReference type="Proteomes" id="UP000029622"/>
    </source>
</evidence>
<comment type="subcellular location">
    <subcellularLocation>
        <location evidence="2">Cytoplasm</location>
    </subcellularLocation>
</comment>
<dbReference type="GO" id="GO:0005737">
    <property type="term" value="C:cytoplasm"/>
    <property type="evidence" value="ECO:0007669"/>
    <property type="project" value="UniProtKB-SubCell"/>
</dbReference>
<name>A0A096DN55_9FIRM</name>
<evidence type="ECO:0000256" key="5">
    <source>
        <dbReference type="ARBA" id="ARBA00022683"/>
    </source>
</evidence>
<dbReference type="PROSITE" id="PS00589">
    <property type="entry name" value="PTS_HPR_SER"/>
    <property type="match status" value="1"/>
</dbReference>
<dbReference type="InterPro" id="IPR001020">
    <property type="entry name" value="PTS_HPr_His_P_site"/>
</dbReference>
<dbReference type="InterPro" id="IPR002114">
    <property type="entry name" value="PTS_HPr_Ser_P_site"/>
</dbReference>
<evidence type="ECO:0000256" key="2">
    <source>
        <dbReference type="ARBA" id="ARBA00004496"/>
    </source>
</evidence>
<comment type="caution">
    <text evidence="7">The sequence shown here is derived from an EMBL/GenBank/DDBJ whole genome shotgun (WGS) entry which is preliminary data.</text>
</comment>
<dbReference type="NCBIfam" id="TIGR01003">
    <property type="entry name" value="PTS_HPr_family"/>
    <property type="match status" value="1"/>
</dbReference>
<dbReference type="EMBL" id="AZTB01000017">
    <property type="protein sequence ID" value="KGG80701.1"/>
    <property type="molecule type" value="Genomic_DNA"/>
</dbReference>
<dbReference type="Proteomes" id="UP000029622">
    <property type="component" value="Unassembled WGS sequence"/>
</dbReference>
<dbReference type="Gene3D" id="3.30.1340.10">
    <property type="entry name" value="HPr-like"/>
    <property type="match status" value="1"/>
</dbReference>
<dbReference type="InterPro" id="IPR050399">
    <property type="entry name" value="HPr"/>
</dbReference>
<evidence type="ECO:0000256" key="4">
    <source>
        <dbReference type="ARBA" id="ARBA00022490"/>
    </source>
</evidence>
<evidence type="ECO:0000313" key="7">
    <source>
        <dbReference type="EMBL" id="KGG80701.1"/>
    </source>
</evidence>
<evidence type="ECO:0000256" key="3">
    <source>
        <dbReference type="ARBA" id="ARBA00020422"/>
    </source>
</evidence>
<proteinExistence type="predicted"/>
<protein>
    <recommendedName>
        <fullName evidence="3">Phosphocarrier protein HPr</fullName>
    </recommendedName>
</protein>
<dbReference type="InterPro" id="IPR035895">
    <property type="entry name" value="HPr-like_sf"/>
</dbReference>
<dbReference type="PROSITE" id="PS00369">
    <property type="entry name" value="PTS_HPR_HIS"/>
    <property type="match status" value="1"/>
</dbReference>
<organism evidence="7 8">
    <name type="scientific">Caloranaerobacter azorensis H53214</name>
    <dbReference type="NCBI Taxonomy" id="1156417"/>
    <lineage>
        <taxon>Bacteria</taxon>
        <taxon>Bacillati</taxon>
        <taxon>Bacillota</taxon>
        <taxon>Tissierellia</taxon>
        <taxon>Tissierellales</taxon>
        <taxon>Thermohalobacteraceae</taxon>
        <taxon>Caloranaerobacter</taxon>
    </lineage>
</organism>
<dbReference type="PRINTS" id="PR00107">
    <property type="entry name" value="PHOSPHOCPHPR"/>
</dbReference>
<dbReference type="PANTHER" id="PTHR33705:SF2">
    <property type="entry name" value="PHOSPHOCARRIER PROTEIN NPR"/>
    <property type="match status" value="1"/>
</dbReference>
<dbReference type="SUPFAM" id="SSF55594">
    <property type="entry name" value="HPr-like"/>
    <property type="match status" value="1"/>
</dbReference>
<dbReference type="PROSITE" id="PS51350">
    <property type="entry name" value="PTS_HPR_DOM"/>
    <property type="match status" value="1"/>
</dbReference>
<accession>A0A096DN55</accession>
<dbReference type="CDD" id="cd00367">
    <property type="entry name" value="PTS-HPr_like"/>
    <property type="match status" value="1"/>
</dbReference>
<feature type="domain" description="HPr" evidence="6">
    <location>
        <begin position="1"/>
        <end position="88"/>
    </location>
</feature>
<dbReference type="RefSeq" id="WP_035162925.1">
    <property type="nucleotide sequence ID" value="NZ_AZTB01000017.1"/>
</dbReference>
<comment type="function">
    <text evidence="1">General (non sugar-specific) component of the phosphoenolpyruvate-dependent sugar phosphotransferase system (sugar PTS). This major carbohydrate active-transport system catalyzes the phosphorylation of incoming sugar substrates concomitantly with their translocation across the cell membrane. The phosphoryl group from phosphoenolpyruvate (PEP) is transferred to the phosphoryl carrier protein HPr by enzyme I. Phospho-HPr then transfers it to the PTS EIIA domain.</text>
</comment>
<dbReference type="AlphaFoldDB" id="A0A096DN55"/>
<evidence type="ECO:0000256" key="1">
    <source>
        <dbReference type="ARBA" id="ARBA00003681"/>
    </source>
</evidence>
<dbReference type="InterPro" id="IPR000032">
    <property type="entry name" value="HPr-like"/>
</dbReference>
<gene>
    <name evidence="7" type="ORF">Y919_04830</name>
</gene>
<dbReference type="Pfam" id="PF00381">
    <property type="entry name" value="PTS-HPr"/>
    <property type="match status" value="1"/>
</dbReference>
<dbReference type="PANTHER" id="PTHR33705">
    <property type="entry name" value="PHOSPHOCARRIER PROTEIN HPR"/>
    <property type="match status" value="1"/>
</dbReference>
<keyword evidence="4" id="KW-0963">Cytoplasm</keyword>
<evidence type="ECO:0000259" key="6">
    <source>
        <dbReference type="PROSITE" id="PS51350"/>
    </source>
</evidence>
<keyword evidence="5" id="KW-0598">Phosphotransferase system</keyword>
<dbReference type="GO" id="GO:0009401">
    <property type="term" value="P:phosphoenolpyruvate-dependent sugar phosphotransferase system"/>
    <property type="evidence" value="ECO:0007669"/>
    <property type="project" value="UniProtKB-KW"/>
</dbReference>